<comment type="caution">
    <text evidence="2">The sequence shown here is derived from an EMBL/GenBank/DDBJ whole genome shotgun (WGS) entry which is preliminary data.</text>
</comment>
<dbReference type="PANTHER" id="PTHR24559">
    <property type="entry name" value="TRANSPOSON TY3-I GAG-POL POLYPROTEIN"/>
    <property type="match status" value="1"/>
</dbReference>
<dbReference type="InterPro" id="IPR000477">
    <property type="entry name" value="RT_dom"/>
</dbReference>
<organism evidence="2 3">
    <name type="scientific">Popillia japonica</name>
    <name type="common">Japanese beetle</name>
    <dbReference type="NCBI Taxonomy" id="7064"/>
    <lineage>
        <taxon>Eukaryota</taxon>
        <taxon>Metazoa</taxon>
        <taxon>Ecdysozoa</taxon>
        <taxon>Arthropoda</taxon>
        <taxon>Hexapoda</taxon>
        <taxon>Insecta</taxon>
        <taxon>Pterygota</taxon>
        <taxon>Neoptera</taxon>
        <taxon>Endopterygota</taxon>
        <taxon>Coleoptera</taxon>
        <taxon>Polyphaga</taxon>
        <taxon>Scarabaeiformia</taxon>
        <taxon>Scarabaeidae</taxon>
        <taxon>Rutelinae</taxon>
        <taxon>Popillia</taxon>
    </lineage>
</organism>
<accession>A0AAW1K087</accession>
<keyword evidence="3" id="KW-1185">Reference proteome</keyword>
<dbReference type="Pfam" id="PF00078">
    <property type="entry name" value="RVT_1"/>
    <property type="match status" value="1"/>
</dbReference>
<dbReference type="AlphaFoldDB" id="A0AAW1K087"/>
<dbReference type="SUPFAM" id="SSF56672">
    <property type="entry name" value="DNA/RNA polymerases"/>
    <property type="match status" value="1"/>
</dbReference>
<proteinExistence type="predicted"/>
<name>A0AAW1K087_POPJA</name>
<dbReference type="GO" id="GO:0071897">
    <property type="term" value="P:DNA biosynthetic process"/>
    <property type="evidence" value="ECO:0007669"/>
    <property type="project" value="UniProtKB-ARBA"/>
</dbReference>
<gene>
    <name evidence="2" type="ORF">QE152_g25877</name>
</gene>
<reference evidence="2 3" key="1">
    <citation type="journal article" date="2024" name="BMC Genomics">
        <title>De novo assembly and annotation of Popillia japonica's genome with initial clues to its potential as an invasive pest.</title>
        <authorList>
            <person name="Cucini C."/>
            <person name="Boschi S."/>
            <person name="Funari R."/>
            <person name="Cardaioli E."/>
            <person name="Iannotti N."/>
            <person name="Marturano G."/>
            <person name="Paoli F."/>
            <person name="Bruttini M."/>
            <person name="Carapelli A."/>
            <person name="Frati F."/>
            <person name="Nardi F."/>
        </authorList>
    </citation>
    <scope>NUCLEOTIDE SEQUENCE [LARGE SCALE GENOMIC DNA]</scope>
    <source>
        <strain evidence="2">DMR45628</strain>
    </source>
</reference>
<dbReference type="Gene3D" id="3.10.10.10">
    <property type="entry name" value="HIV Type 1 Reverse Transcriptase, subunit A, domain 1"/>
    <property type="match status" value="1"/>
</dbReference>
<evidence type="ECO:0000313" key="3">
    <source>
        <dbReference type="Proteomes" id="UP001458880"/>
    </source>
</evidence>
<dbReference type="InterPro" id="IPR053134">
    <property type="entry name" value="RNA-dir_DNA_polymerase"/>
</dbReference>
<dbReference type="Gene3D" id="3.30.70.270">
    <property type="match status" value="1"/>
</dbReference>
<dbReference type="InterPro" id="IPR043502">
    <property type="entry name" value="DNA/RNA_pol_sf"/>
</dbReference>
<sequence>MNYPISTIDEQFEGLHRHTLFTLLDMGNAYLQIPLTEKAKQKTAFITPDTTGHFNRMIFGLWNAPYEFSRLISIVLGPLGRHSALVSG</sequence>
<dbReference type="EMBL" id="JASPKY010000289">
    <property type="protein sequence ID" value="KAK9710746.1"/>
    <property type="molecule type" value="Genomic_DNA"/>
</dbReference>
<protein>
    <recommendedName>
        <fullName evidence="1">Reverse transcriptase domain-containing protein</fullName>
    </recommendedName>
</protein>
<dbReference type="InterPro" id="IPR043128">
    <property type="entry name" value="Rev_trsase/Diguanyl_cyclase"/>
</dbReference>
<dbReference type="Proteomes" id="UP001458880">
    <property type="component" value="Unassembled WGS sequence"/>
</dbReference>
<evidence type="ECO:0000313" key="2">
    <source>
        <dbReference type="EMBL" id="KAK9710746.1"/>
    </source>
</evidence>
<feature type="domain" description="Reverse transcriptase" evidence="1">
    <location>
        <begin position="11"/>
        <end position="80"/>
    </location>
</feature>
<dbReference type="PANTHER" id="PTHR24559:SF444">
    <property type="entry name" value="REVERSE TRANSCRIPTASE DOMAIN-CONTAINING PROTEIN"/>
    <property type="match status" value="1"/>
</dbReference>
<evidence type="ECO:0000259" key="1">
    <source>
        <dbReference type="Pfam" id="PF00078"/>
    </source>
</evidence>